<keyword evidence="1" id="KW-1133">Transmembrane helix</keyword>
<proteinExistence type="predicted"/>
<protein>
    <recommendedName>
        <fullName evidence="4">PilN domain-containing protein</fullName>
    </recommendedName>
</protein>
<reference evidence="2 3" key="1">
    <citation type="journal article" date="2015" name="Int. J. Syst. Evol. Microbiol.">
        <title>Sporolactobacillus shoreae sp. nov. and Sporolactobacillus spathodeae sp. nov., two spore-forming lactic acid bacteria isolated from tree barks in Thailand.</title>
        <authorList>
            <person name="Thamacharoensuk T."/>
            <person name="Kitahara M."/>
            <person name="Ohkuma M."/>
            <person name="Thongchul N."/>
            <person name="Tanasupawat S."/>
        </authorList>
    </citation>
    <scope>NUCLEOTIDE SEQUENCE [LARGE SCALE GENOMIC DNA]</scope>
    <source>
        <strain evidence="2 3">BK92</strain>
    </source>
</reference>
<feature type="transmembrane region" description="Helical" evidence="1">
    <location>
        <begin position="17"/>
        <end position="40"/>
    </location>
</feature>
<dbReference type="Proteomes" id="UP000298347">
    <property type="component" value="Unassembled WGS sequence"/>
</dbReference>
<evidence type="ECO:0008006" key="4">
    <source>
        <dbReference type="Google" id="ProtNLM"/>
    </source>
</evidence>
<name>A0A4Z0GSB5_9BACL</name>
<evidence type="ECO:0000313" key="3">
    <source>
        <dbReference type="Proteomes" id="UP000298347"/>
    </source>
</evidence>
<dbReference type="AlphaFoldDB" id="A0A4Z0GSB5"/>
<dbReference type="EMBL" id="SRJD01000003">
    <property type="protein sequence ID" value="TGA99518.1"/>
    <property type="molecule type" value="Genomic_DNA"/>
</dbReference>
<comment type="caution">
    <text evidence="2">The sequence shown here is derived from an EMBL/GenBank/DDBJ whole genome shotgun (WGS) entry which is preliminary data.</text>
</comment>
<keyword evidence="1" id="KW-0472">Membrane</keyword>
<sequence length="191" mass="20857">MIDINLLPYEQKVSRKMIWVATLFGAACLAILLALCIYAWHLDGQLRSVQKEESQWQAQASKKVDLKLPASSTKPTPADAVSQLLATRLSVFHAWALVDRLLPSDGSVATINYNSDGSMTVQCNVGTFSEIQPFADQLREKGFTNVVMTQANRVDQNNTAGSASLTASKGYQVTLTMTTGFILSTEPKEAQ</sequence>
<evidence type="ECO:0000256" key="1">
    <source>
        <dbReference type="SAM" id="Phobius"/>
    </source>
</evidence>
<accession>A0A4Z0GSB5</accession>
<organism evidence="2 3">
    <name type="scientific">Sporolactobacillus shoreae</name>
    <dbReference type="NCBI Taxonomy" id="1465501"/>
    <lineage>
        <taxon>Bacteria</taxon>
        <taxon>Bacillati</taxon>
        <taxon>Bacillota</taxon>
        <taxon>Bacilli</taxon>
        <taxon>Bacillales</taxon>
        <taxon>Sporolactobacillaceae</taxon>
        <taxon>Sporolactobacillus</taxon>
    </lineage>
</organism>
<keyword evidence="3" id="KW-1185">Reference proteome</keyword>
<gene>
    <name evidence="2" type="ORF">E4665_04120</name>
</gene>
<evidence type="ECO:0000313" key="2">
    <source>
        <dbReference type="EMBL" id="TGA99518.1"/>
    </source>
</evidence>
<keyword evidence="1" id="KW-0812">Transmembrane</keyword>
<dbReference type="RefSeq" id="WP_135347541.1">
    <property type="nucleotide sequence ID" value="NZ_SRJD01000003.1"/>
</dbReference>
<dbReference type="OrthoDB" id="2990124at2"/>